<name>A0A5C0SLH0_9EURY</name>
<dbReference type="EMBL" id="CP041932">
    <property type="protein sequence ID" value="QEK15231.1"/>
    <property type="molecule type" value="Genomic_DNA"/>
</dbReference>
<dbReference type="RefSeq" id="WP_148883168.1">
    <property type="nucleotide sequence ID" value="NZ_CP041932.1"/>
</dbReference>
<dbReference type="InterPro" id="IPR032329">
    <property type="entry name" value="DUF4855"/>
</dbReference>
<gene>
    <name evidence="1" type="ORF">FPV09_09140</name>
</gene>
<protein>
    <submittedName>
        <fullName evidence="1">DUF4855 domain-containing protein</fullName>
    </submittedName>
</protein>
<dbReference type="GeneID" id="41610017"/>
<dbReference type="AlphaFoldDB" id="A0A5C0SLH0"/>
<reference evidence="1 2" key="1">
    <citation type="submission" date="2019-07" db="EMBL/GenBank/DDBJ databases">
        <title>Complete genome of Thermococcus acidophilus.</title>
        <authorList>
            <person name="Li X."/>
        </authorList>
    </citation>
    <scope>NUCLEOTIDE SEQUENCE [LARGE SCALE GENOMIC DNA]</scope>
    <source>
        <strain evidence="1 2">SY113</strain>
    </source>
</reference>
<evidence type="ECO:0000313" key="2">
    <source>
        <dbReference type="Proteomes" id="UP000322631"/>
    </source>
</evidence>
<dbReference type="Pfam" id="PF16147">
    <property type="entry name" value="DUF4855"/>
    <property type="match status" value="1"/>
</dbReference>
<evidence type="ECO:0000313" key="1">
    <source>
        <dbReference type="EMBL" id="QEK15231.1"/>
    </source>
</evidence>
<proteinExistence type="predicted"/>
<dbReference type="Proteomes" id="UP000322631">
    <property type="component" value="Chromosome"/>
</dbReference>
<accession>A0A5C0SLH0</accession>
<dbReference type="KEGG" id="them:FPV09_09140"/>
<keyword evidence="2" id="KW-1185">Reference proteome</keyword>
<organism evidence="1 2">
    <name type="scientific">Thermococcus aciditolerans</name>
    <dbReference type="NCBI Taxonomy" id="2598455"/>
    <lineage>
        <taxon>Archaea</taxon>
        <taxon>Methanobacteriati</taxon>
        <taxon>Methanobacteriota</taxon>
        <taxon>Thermococci</taxon>
        <taxon>Thermococcales</taxon>
        <taxon>Thermococcaceae</taxon>
        <taxon>Thermococcus</taxon>
    </lineage>
</organism>
<sequence>MSKFGLWWVRWDENLRTYASRMTLGGKRPTSYDEAAQWFKNRGFDRVVFLGGEGRGINYTGNGYDDGLRMALWLSSRIGSMNYYVPIPFYKHGSKKPRDNPSKGFNNSYWKDWIDGVLSVVDSNRLGFYWSYESPLQTGNYGKNVSKEFIQKMSNYVHDHEQELIWIPTIGNRAMKGITNSDYVTIPTLAEYFDHVFVQPHYYQTTKLDDGSDYTFQDLVSRVEWMLNHGLSIEMEADNSIIGEPSNCAYCKSTQGWWENGTFHEKVGCDETPTPETEEKCINRACDYYKALLEVSPSAFSTRAYYFGTDLKVIDKVRERCQDW</sequence>